<name>A0A1Y1ZMC5_9PLEO</name>
<comment type="caution">
    <text evidence="1">The sequence shown here is derived from an EMBL/GenBank/DDBJ whole genome shotgun (WGS) entry which is preliminary data.</text>
</comment>
<protein>
    <submittedName>
        <fullName evidence="1">Uncharacterized protein</fullName>
    </submittedName>
</protein>
<dbReference type="AlphaFoldDB" id="A0A1Y1ZMC5"/>
<sequence length="180" mass="20911">MATPRRDSFSLITPAEHDKALDRALRLALLRVILKFQIHRMQHLYHSPGSPTLTISLSSAVSVFDRKYYESYFSVRYGHVSRKEGRIVSSRIGYFLSNTLSAVSLLSRQNFVPLPGNGRRRLILNPYCYLARHAVELGMEQEILDWLLGNSWVEELMSPRWRWVECEDLHPAGLCPRRRQ</sequence>
<gene>
    <name evidence="1" type="ORF">BCR34DRAFT_614614</name>
</gene>
<dbReference type="EMBL" id="MCFA01000061">
    <property type="protein sequence ID" value="ORY11412.1"/>
    <property type="molecule type" value="Genomic_DNA"/>
</dbReference>
<dbReference type="Proteomes" id="UP000193144">
    <property type="component" value="Unassembled WGS sequence"/>
</dbReference>
<proteinExistence type="predicted"/>
<evidence type="ECO:0000313" key="1">
    <source>
        <dbReference type="EMBL" id="ORY11412.1"/>
    </source>
</evidence>
<reference evidence="1 2" key="1">
    <citation type="submission" date="2016-07" db="EMBL/GenBank/DDBJ databases">
        <title>Pervasive Adenine N6-methylation of Active Genes in Fungi.</title>
        <authorList>
            <consortium name="DOE Joint Genome Institute"/>
            <person name="Mondo S.J."/>
            <person name="Dannebaum R.O."/>
            <person name="Kuo R.C."/>
            <person name="Labutti K."/>
            <person name="Haridas S."/>
            <person name="Kuo A."/>
            <person name="Salamov A."/>
            <person name="Ahrendt S.R."/>
            <person name="Lipzen A."/>
            <person name="Sullivan W."/>
            <person name="Andreopoulos W.B."/>
            <person name="Clum A."/>
            <person name="Lindquist E."/>
            <person name="Daum C."/>
            <person name="Ramamoorthy G.K."/>
            <person name="Gryganskyi A."/>
            <person name="Culley D."/>
            <person name="Magnuson J.K."/>
            <person name="James T.Y."/>
            <person name="O'Malley M.A."/>
            <person name="Stajich J.E."/>
            <person name="Spatafora J.W."/>
            <person name="Visel A."/>
            <person name="Grigoriev I.V."/>
        </authorList>
    </citation>
    <scope>NUCLEOTIDE SEQUENCE [LARGE SCALE GENOMIC DNA]</scope>
    <source>
        <strain evidence="1 2">CBS 115471</strain>
    </source>
</reference>
<keyword evidence="2" id="KW-1185">Reference proteome</keyword>
<accession>A0A1Y1ZMC5</accession>
<organism evidence="1 2">
    <name type="scientific">Clohesyomyces aquaticus</name>
    <dbReference type="NCBI Taxonomy" id="1231657"/>
    <lineage>
        <taxon>Eukaryota</taxon>
        <taxon>Fungi</taxon>
        <taxon>Dikarya</taxon>
        <taxon>Ascomycota</taxon>
        <taxon>Pezizomycotina</taxon>
        <taxon>Dothideomycetes</taxon>
        <taxon>Pleosporomycetidae</taxon>
        <taxon>Pleosporales</taxon>
        <taxon>Lindgomycetaceae</taxon>
        <taxon>Clohesyomyces</taxon>
    </lineage>
</organism>
<evidence type="ECO:0000313" key="2">
    <source>
        <dbReference type="Proteomes" id="UP000193144"/>
    </source>
</evidence>